<dbReference type="SUPFAM" id="SSF81383">
    <property type="entry name" value="F-box domain"/>
    <property type="match status" value="1"/>
</dbReference>
<dbReference type="PRINTS" id="PR00320">
    <property type="entry name" value="GPROTEINBRPT"/>
</dbReference>
<dbReference type="Pfam" id="PF12937">
    <property type="entry name" value="F-box-like"/>
    <property type="match status" value="1"/>
</dbReference>
<gene>
    <name evidence="6" type="ORF">OS493_020347</name>
</gene>
<dbReference type="OrthoDB" id="190105at2759"/>
<dbReference type="PROSITE" id="PS00678">
    <property type="entry name" value="WD_REPEATS_1"/>
    <property type="match status" value="4"/>
</dbReference>
<proteinExistence type="predicted"/>
<dbReference type="PANTHER" id="PTHR14604:SF4">
    <property type="entry name" value="F-BOX DOMAIN-CONTAINING PROTEIN"/>
    <property type="match status" value="1"/>
</dbReference>
<dbReference type="Proteomes" id="UP001163046">
    <property type="component" value="Unassembled WGS sequence"/>
</dbReference>
<dbReference type="EMBL" id="MU825885">
    <property type="protein sequence ID" value="KAJ7384756.1"/>
    <property type="molecule type" value="Genomic_DNA"/>
</dbReference>
<dbReference type="Gene3D" id="2.130.10.10">
    <property type="entry name" value="YVTN repeat-like/Quinoprotein amine dehydrogenase"/>
    <property type="match status" value="2"/>
</dbReference>
<dbReference type="SMART" id="SM00320">
    <property type="entry name" value="WD40"/>
    <property type="match status" value="7"/>
</dbReference>
<dbReference type="CDD" id="cd00200">
    <property type="entry name" value="WD40"/>
    <property type="match status" value="1"/>
</dbReference>
<comment type="caution">
    <text evidence="6">The sequence shown here is derived from an EMBL/GenBank/DDBJ whole genome shotgun (WGS) entry which is preliminary data.</text>
</comment>
<evidence type="ECO:0000313" key="7">
    <source>
        <dbReference type="Proteomes" id="UP001163046"/>
    </source>
</evidence>
<dbReference type="InterPro" id="IPR020472">
    <property type="entry name" value="WD40_PAC1"/>
</dbReference>
<dbReference type="SUPFAM" id="SSF50978">
    <property type="entry name" value="WD40 repeat-like"/>
    <property type="match status" value="1"/>
</dbReference>
<dbReference type="PROSITE" id="PS50082">
    <property type="entry name" value="WD_REPEATS_2"/>
    <property type="match status" value="7"/>
</dbReference>
<feature type="region of interest" description="Disordered" evidence="4">
    <location>
        <begin position="484"/>
        <end position="512"/>
    </location>
</feature>
<organism evidence="6 7">
    <name type="scientific">Desmophyllum pertusum</name>
    <dbReference type="NCBI Taxonomy" id="174260"/>
    <lineage>
        <taxon>Eukaryota</taxon>
        <taxon>Metazoa</taxon>
        <taxon>Cnidaria</taxon>
        <taxon>Anthozoa</taxon>
        <taxon>Hexacorallia</taxon>
        <taxon>Scleractinia</taxon>
        <taxon>Caryophylliina</taxon>
        <taxon>Caryophylliidae</taxon>
        <taxon>Desmophyllum</taxon>
    </lineage>
</organism>
<protein>
    <recommendedName>
        <fullName evidence="5">F-box domain-containing protein</fullName>
    </recommendedName>
</protein>
<feature type="domain" description="F-box" evidence="5">
    <location>
        <begin position="378"/>
        <end position="424"/>
    </location>
</feature>
<dbReference type="InterPro" id="IPR019775">
    <property type="entry name" value="WD40_repeat_CS"/>
</dbReference>
<dbReference type="AlphaFoldDB" id="A0A9W9ZND7"/>
<sequence length="962" mass="108837">MSLIFARLLRKHRRKVSEKYNSAKMADAGSNELTFLPVVKANTSKQGKKNKRVGFKNLQRPLLLPSLELSTVDVQLVSSLFSHKQICKKVCEWFTGWRSWQQRILLCGVSDKCTKGQLQALVTTLEPVFHRDFATRLKGIYPTTLIHTRQIRTAPAPSFSKEELIIALQPSQEIDRINSSVTGADIEKLKDGDSDSFQSESGGLQMSFSDTNVTADTGTVGEAERPLIPEGDRGTVMTASAHTIQPATDVEENRRHEHAPPFLRRVSTPHFFPHFNHQQLGYMKTALRTGDTDKLYGHAPVTFKHDKWWEGHKGARLVKPHKSKLSNHFKSQINQVHQWLDDWQTHERVELLSEVVKCCDDECLNFFAQCLTQRLRDQTDLNCVPDHVLLNIFSYLNVRSLCQSSQVCYRWRFLTKDSRLWKDKIAAMGATEGIVDLTQKIEVLGQGQAVDWKQAYREVRMYYKQMAAVKLEEQQEKDLKNKLAEARREEKKKTRVTELPPKPRDGNDGKTVPSGVVEIMLTQSMENIGPAQSAPAADQKEHADEFTSSDFDGNDLTGGNLKMLARSLKALARDEDKPEDLDVALDVRPTLVQASNLLEGDGEAGRHKFRYLSLAVQGVFAVRRVRRLQGHMDAILCLQFDKRRIITGSADRTVRLWDVRSGRSIHKLKGHKGGVRCLQFDDEKITSGSWDMTVMVWDIVKFHRLKVLYGHTGCVSCLQFSGNTLVTGSHDRTIRIWSTVTWECEGVIEGHEGAVTGLQLSGQYIVSGSVDRTLKLWSLETRECLQTFVGHRDAVLAVKVLGNLVFSGSADGMIMFWNLETGKCEVAIQGHEGPVHSLDYNDYQHFFSSGGDHLLKEWDISTCTCLRSLQGHKGPVFCVKAVPHRVVSCSADGFTRIWDLDFPEGKGQSKSIAVEDNVIAPHTIQQNSLKKLFDRRTIMYKFRRARHDMLVKCIKNQDKRCS</sequence>
<feature type="repeat" description="WD" evidence="3">
    <location>
        <begin position="788"/>
        <end position="827"/>
    </location>
</feature>
<feature type="region of interest" description="Disordered" evidence="4">
    <location>
        <begin position="530"/>
        <end position="552"/>
    </location>
</feature>
<evidence type="ECO:0000259" key="5">
    <source>
        <dbReference type="PROSITE" id="PS50181"/>
    </source>
</evidence>
<feature type="region of interest" description="Disordered" evidence="4">
    <location>
        <begin position="190"/>
        <end position="210"/>
    </location>
</feature>
<dbReference type="InterPro" id="IPR036322">
    <property type="entry name" value="WD40_repeat_dom_sf"/>
</dbReference>
<dbReference type="PROSITE" id="PS50294">
    <property type="entry name" value="WD_REPEATS_REGION"/>
    <property type="match status" value="6"/>
</dbReference>
<dbReference type="Gene3D" id="1.20.1280.50">
    <property type="match status" value="1"/>
</dbReference>
<dbReference type="InterPro" id="IPR001680">
    <property type="entry name" value="WD40_rpt"/>
</dbReference>
<dbReference type="InterPro" id="IPR036047">
    <property type="entry name" value="F-box-like_dom_sf"/>
</dbReference>
<dbReference type="Pfam" id="PF00400">
    <property type="entry name" value="WD40"/>
    <property type="match status" value="7"/>
</dbReference>
<feature type="compositionally biased region" description="Basic and acidic residues" evidence="4">
    <location>
        <begin position="484"/>
        <end position="508"/>
    </location>
</feature>
<feature type="repeat" description="WD" evidence="3">
    <location>
        <begin position="628"/>
        <end position="667"/>
    </location>
</feature>
<evidence type="ECO:0000256" key="4">
    <source>
        <dbReference type="SAM" id="MobiDB-lite"/>
    </source>
</evidence>
<evidence type="ECO:0000256" key="1">
    <source>
        <dbReference type="ARBA" id="ARBA00022574"/>
    </source>
</evidence>
<feature type="repeat" description="WD" evidence="3">
    <location>
        <begin position="828"/>
        <end position="868"/>
    </location>
</feature>
<evidence type="ECO:0000256" key="3">
    <source>
        <dbReference type="PROSITE-ProRule" id="PRU00221"/>
    </source>
</evidence>
<accession>A0A9W9ZND7</accession>
<keyword evidence="7" id="KW-1185">Reference proteome</keyword>
<evidence type="ECO:0000256" key="2">
    <source>
        <dbReference type="ARBA" id="ARBA00022737"/>
    </source>
</evidence>
<dbReference type="PROSITE" id="PS50181">
    <property type="entry name" value="FBOX"/>
    <property type="match status" value="1"/>
</dbReference>
<evidence type="ECO:0000313" key="6">
    <source>
        <dbReference type="EMBL" id="KAJ7384756.1"/>
    </source>
</evidence>
<feature type="repeat" description="WD" evidence="3">
    <location>
        <begin position="869"/>
        <end position="901"/>
    </location>
</feature>
<feature type="repeat" description="WD" evidence="3">
    <location>
        <begin position="668"/>
        <end position="699"/>
    </location>
</feature>
<feature type="compositionally biased region" description="Polar residues" evidence="4">
    <location>
        <begin position="195"/>
        <end position="210"/>
    </location>
</feature>
<keyword evidence="1 3" id="KW-0853">WD repeat</keyword>
<dbReference type="InterPro" id="IPR015943">
    <property type="entry name" value="WD40/YVTN_repeat-like_dom_sf"/>
</dbReference>
<reference evidence="6" key="1">
    <citation type="submission" date="2023-01" db="EMBL/GenBank/DDBJ databases">
        <title>Genome assembly of the deep-sea coral Lophelia pertusa.</title>
        <authorList>
            <person name="Herrera S."/>
            <person name="Cordes E."/>
        </authorList>
    </citation>
    <scope>NUCLEOTIDE SEQUENCE</scope>
    <source>
        <strain evidence="6">USNM1676648</strain>
        <tissue evidence="6">Polyp</tissue>
    </source>
</reference>
<dbReference type="InterPro" id="IPR050995">
    <property type="entry name" value="WD-F-box_domain-protein"/>
</dbReference>
<keyword evidence="2" id="KW-0677">Repeat</keyword>
<dbReference type="SMART" id="SM00256">
    <property type="entry name" value="FBOX"/>
    <property type="match status" value="1"/>
</dbReference>
<name>A0A9W9ZND7_9CNID</name>
<feature type="repeat" description="WD" evidence="3">
    <location>
        <begin position="748"/>
        <end position="787"/>
    </location>
</feature>
<feature type="repeat" description="WD" evidence="3">
    <location>
        <begin position="708"/>
        <end position="738"/>
    </location>
</feature>
<dbReference type="InterPro" id="IPR001810">
    <property type="entry name" value="F-box_dom"/>
</dbReference>
<dbReference type="PANTHER" id="PTHR14604">
    <property type="entry name" value="WD40 REPEAT PF20"/>
    <property type="match status" value="1"/>
</dbReference>